<dbReference type="GO" id="GO:0004252">
    <property type="term" value="F:serine-type endopeptidase activity"/>
    <property type="evidence" value="ECO:0007669"/>
    <property type="project" value="TreeGrafter"/>
</dbReference>
<evidence type="ECO:0000256" key="6">
    <source>
        <dbReference type="ARBA" id="ARBA00022729"/>
    </source>
</evidence>
<evidence type="ECO:0000256" key="3">
    <source>
        <dbReference type="ARBA" id="ARBA00010040"/>
    </source>
</evidence>
<dbReference type="InterPro" id="IPR029058">
    <property type="entry name" value="AB_hydrolase_fold"/>
</dbReference>
<evidence type="ECO:0000256" key="1">
    <source>
        <dbReference type="ARBA" id="ARBA00004141"/>
    </source>
</evidence>
<proteinExistence type="inferred from homology"/>
<dbReference type="PANTHER" id="PTHR42776:SF11">
    <property type="entry name" value="DIPEPTIDYL-PEPTIDASE 5-RELATED"/>
    <property type="match status" value="1"/>
</dbReference>
<keyword evidence="5" id="KW-0645">Protease</keyword>
<dbReference type="InterPro" id="IPR036259">
    <property type="entry name" value="MFS_trans_sf"/>
</dbReference>
<dbReference type="InterPro" id="IPR011659">
    <property type="entry name" value="WD40"/>
</dbReference>
<keyword evidence="7" id="KW-0378">Hydrolase</keyword>
<dbReference type="CDD" id="cd17330">
    <property type="entry name" value="MFS_SLC46_TetA_like"/>
    <property type="match status" value="1"/>
</dbReference>
<evidence type="ECO:0000256" key="9">
    <source>
        <dbReference type="ARBA" id="ARBA00023180"/>
    </source>
</evidence>
<evidence type="ECO:0000256" key="7">
    <source>
        <dbReference type="ARBA" id="ARBA00022801"/>
    </source>
</evidence>
<feature type="region of interest" description="Disordered" evidence="11">
    <location>
        <begin position="156"/>
        <end position="188"/>
    </location>
</feature>
<dbReference type="SUPFAM" id="SSF53474">
    <property type="entry name" value="alpha/beta-Hydrolases"/>
    <property type="match status" value="1"/>
</dbReference>
<evidence type="ECO:0000256" key="5">
    <source>
        <dbReference type="ARBA" id="ARBA00022670"/>
    </source>
</evidence>
<comment type="similarity">
    <text evidence="3">Belongs to the peptidase S9C family.</text>
</comment>
<dbReference type="SUPFAM" id="SSF82171">
    <property type="entry name" value="DPP6 N-terminal domain-like"/>
    <property type="match status" value="1"/>
</dbReference>
<keyword evidence="8" id="KW-0720">Serine protease</keyword>
<protein>
    <recommendedName>
        <fullName evidence="10">Dipeptidyl-peptidase V</fullName>
    </recommendedName>
</protein>
<evidence type="ECO:0000256" key="11">
    <source>
        <dbReference type="SAM" id="MobiDB-lite"/>
    </source>
</evidence>
<reference evidence="14 15" key="1">
    <citation type="submission" date="2021-02" db="EMBL/GenBank/DDBJ databases">
        <title>Genome assembly of Pseudopithomyces chartarum.</title>
        <authorList>
            <person name="Jauregui R."/>
            <person name="Singh J."/>
            <person name="Voisey C."/>
        </authorList>
    </citation>
    <scope>NUCLEOTIDE SEQUENCE [LARGE SCALE GENOMIC DNA]</scope>
    <source>
        <strain evidence="14 15">AGR01</strain>
    </source>
</reference>
<keyword evidence="9" id="KW-0325">Glycoprotein</keyword>
<feature type="transmembrane region" description="Helical" evidence="12">
    <location>
        <begin position="286"/>
        <end position="305"/>
    </location>
</feature>
<dbReference type="Pfam" id="PF07676">
    <property type="entry name" value="PD40"/>
    <property type="match status" value="1"/>
</dbReference>
<dbReference type="PANTHER" id="PTHR42776">
    <property type="entry name" value="SERINE PEPTIDASE S9 FAMILY MEMBER"/>
    <property type="match status" value="1"/>
</dbReference>
<feature type="transmembrane region" description="Helical" evidence="12">
    <location>
        <begin position="46"/>
        <end position="68"/>
    </location>
</feature>
<comment type="subcellular location">
    <subcellularLocation>
        <location evidence="1">Membrane</location>
        <topology evidence="1">Multi-pass membrane protein</topology>
    </subcellularLocation>
    <subcellularLocation>
        <location evidence="2">Secreted</location>
    </subcellularLocation>
</comment>
<evidence type="ECO:0000256" key="2">
    <source>
        <dbReference type="ARBA" id="ARBA00004613"/>
    </source>
</evidence>
<dbReference type="Pfam" id="PF07690">
    <property type="entry name" value="MFS_1"/>
    <property type="match status" value="1"/>
</dbReference>
<dbReference type="SUPFAM" id="SSF103473">
    <property type="entry name" value="MFS general substrate transporter"/>
    <property type="match status" value="1"/>
</dbReference>
<keyword evidence="6" id="KW-0732">Signal</keyword>
<dbReference type="GO" id="GO:0006508">
    <property type="term" value="P:proteolysis"/>
    <property type="evidence" value="ECO:0007669"/>
    <property type="project" value="UniProtKB-KW"/>
</dbReference>
<feature type="compositionally biased region" description="Polar residues" evidence="11">
    <location>
        <begin position="640"/>
        <end position="652"/>
    </location>
</feature>
<feature type="transmembrane region" description="Helical" evidence="12">
    <location>
        <begin position="252"/>
        <end position="274"/>
    </location>
</feature>
<feature type="region of interest" description="Disordered" evidence="11">
    <location>
        <begin position="634"/>
        <end position="662"/>
    </location>
</feature>
<evidence type="ECO:0000256" key="8">
    <source>
        <dbReference type="ARBA" id="ARBA00022825"/>
    </source>
</evidence>
<dbReference type="Pfam" id="PF00326">
    <property type="entry name" value="Peptidase_S9"/>
    <property type="match status" value="1"/>
</dbReference>
<keyword evidence="12" id="KW-0472">Membrane</keyword>
<feature type="transmembrane region" description="Helical" evidence="12">
    <location>
        <begin position="312"/>
        <end position="336"/>
    </location>
</feature>
<dbReference type="EMBL" id="WVTA01000002">
    <property type="protein sequence ID" value="KAK3215484.1"/>
    <property type="molecule type" value="Genomic_DNA"/>
</dbReference>
<dbReference type="Proteomes" id="UP001280581">
    <property type="component" value="Unassembled WGS sequence"/>
</dbReference>
<feature type="domain" description="Peptidase S9 prolyl oligopeptidase catalytic" evidence="13">
    <location>
        <begin position="852"/>
        <end position="1061"/>
    </location>
</feature>
<keyword evidence="12" id="KW-1133">Transmembrane helix</keyword>
<evidence type="ECO:0000259" key="13">
    <source>
        <dbReference type="Pfam" id="PF00326"/>
    </source>
</evidence>
<dbReference type="GO" id="GO:0022857">
    <property type="term" value="F:transmembrane transporter activity"/>
    <property type="evidence" value="ECO:0007669"/>
    <property type="project" value="InterPro"/>
</dbReference>
<evidence type="ECO:0000256" key="12">
    <source>
        <dbReference type="SAM" id="Phobius"/>
    </source>
</evidence>
<evidence type="ECO:0000256" key="10">
    <source>
        <dbReference type="ARBA" id="ARBA00032829"/>
    </source>
</evidence>
<dbReference type="Gene3D" id="2.120.10.30">
    <property type="entry name" value="TolB, C-terminal domain"/>
    <property type="match status" value="1"/>
</dbReference>
<dbReference type="InterPro" id="IPR011042">
    <property type="entry name" value="6-blade_b-propeller_TolB-like"/>
</dbReference>
<dbReference type="GO" id="GO:0005576">
    <property type="term" value="C:extracellular region"/>
    <property type="evidence" value="ECO:0007669"/>
    <property type="project" value="UniProtKB-SubCell"/>
</dbReference>
<comment type="caution">
    <text evidence="14">The sequence shown here is derived from an EMBL/GenBank/DDBJ whole genome shotgun (WGS) entry which is preliminary data.</text>
</comment>
<name>A0AAN6RM44_9PLEO</name>
<keyword evidence="15" id="KW-1185">Reference proteome</keyword>
<dbReference type="Gene3D" id="1.20.1250.20">
    <property type="entry name" value="MFS general substrate transporter like domains"/>
    <property type="match status" value="2"/>
</dbReference>
<accession>A0AAN6RM44</accession>
<feature type="transmembrane region" description="Helical" evidence="12">
    <location>
        <begin position="202"/>
        <end position="223"/>
    </location>
</feature>
<dbReference type="GO" id="GO:0016020">
    <property type="term" value="C:membrane"/>
    <property type="evidence" value="ECO:0007669"/>
    <property type="project" value="UniProtKB-SubCell"/>
</dbReference>
<dbReference type="FunFam" id="3.40.50.1820:FF:000028">
    <property type="entry name" value="S9 family peptidase"/>
    <property type="match status" value="1"/>
</dbReference>
<evidence type="ECO:0000313" key="15">
    <source>
        <dbReference type="Proteomes" id="UP001280581"/>
    </source>
</evidence>
<keyword evidence="4" id="KW-0964">Secreted</keyword>
<dbReference type="InterPro" id="IPR011701">
    <property type="entry name" value="MFS"/>
</dbReference>
<dbReference type="Gene3D" id="3.40.50.1820">
    <property type="entry name" value="alpha/beta hydrolase"/>
    <property type="match status" value="1"/>
</dbReference>
<sequence length="1078" mass="117893">MTERRLPVKQLVILSICRFAEPIALTSVSPYIPEMMESFGVPETDIARWAGFTSAIFSISQAVTGIPWGAASDRFGRKPIILIGLINTMFTMLLFGFSTSLPMAITARALQGLGNGNESLARKKNDRDIGLVVGAKVTAYVRKTLGIVKQEKKTASERDPLLGHTKVATDEETAPNAPNVHDEDEPSPRLADVLTPQTTLNLVVYTLLALYTLAYDQIIPVFMHHKPLSPSDPNVSLPFKFTGGFGIDSRRIGAIFTIMAISSMLVQFLLFPVLARRWGVLTCLRIAFLIFPVVYFVTPFVALIPNQSAKQVVMIALLIVRGFGGTFAFPTSTIMLTNSASSLRVLGTLNGFATSVSAVGRATGPAFIGELFTWSLKKGGMLAAPRRGNPVVNPSGEIGIFSSTSYNWTAGKASTTWHVLDIASGNITDAPFDTGVSEFVWVGKTNTSMLYINGTNDEVPGGVTLYTADLADGEFSPKLVASLNAPFSGLKAVQTESGDIKFLVNAKAYSNGSAYNEETAKLPKSSGHIYDASFIRHWDTYITPERFAVFSGVLSAGYGDDFELDGELKNLLTGINATVTLPETPVQPFGDSGDYDLSPDGSTVAFLTKAPELPKANYTASYIYVVPHDGSEAPAAVNGPGSSAPETAQGGSQAPRWSPDGKKLAYQQQDGIAYESDRFKLYVASIDGLNSEVSSVASDWDSSPSSATWSQDGKNLWVVSELHAANRLWVVPADAPASFEPKNLTGPSPNLADFAVLPSGEALISASTTWSSKIWYTTGVDSEPKTLFSAHEVDPELAGLLPNSTTNFWYTGGDGSLIQTFVYYPTNFTPDAKWPMIMEIHGGPQSSQGDSWSTRWNMRLWADQGFVVFVPQFTGTPSYGQNFTDAITNNWGGTPYRDFVALFDYIEENVDYVDTDRAVAAGASFGGFSVNWIQGHELGNRFKALVTHDGKINQFNAYATDELWFIQHDQNGTLWDDRENYAKYDPLSYAKNWSTPHFIVHNDLDYRVVQSDGIAFFNILQTLGVPSRFLNFPDENHWVTKRDNSLVWHKYIFNWIRFWTGQDEELIQSVEGIDVTKS</sequence>
<gene>
    <name evidence="14" type="ORF">GRF29_8g112619</name>
</gene>
<evidence type="ECO:0000256" key="4">
    <source>
        <dbReference type="ARBA" id="ARBA00022525"/>
    </source>
</evidence>
<organism evidence="14 15">
    <name type="scientific">Pseudopithomyces chartarum</name>
    <dbReference type="NCBI Taxonomy" id="1892770"/>
    <lineage>
        <taxon>Eukaryota</taxon>
        <taxon>Fungi</taxon>
        <taxon>Dikarya</taxon>
        <taxon>Ascomycota</taxon>
        <taxon>Pezizomycotina</taxon>
        <taxon>Dothideomycetes</taxon>
        <taxon>Pleosporomycetidae</taxon>
        <taxon>Pleosporales</taxon>
        <taxon>Massarineae</taxon>
        <taxon>Didymosphaeriaceae</taxon>
        <taxon>Pseudopithomyces</taxon>
    </lineage>
</organism>
<dbReference type="AlphaFoldDB" id="A0AAN6RM44"/>
<feature type="transmembrane region" description="Helical" evidence="12">
    <location>
        <begin position="80"/>
        <end position="105"/>
    </location>
</feature>
<evidence type="ECO:0000313" key="14">
    <source>
        <dbReference type="EMBL" id="KAK3215484.1"/>
    </source>
</evidence>
<dbReference type="InterPro" id="IPR001375">
    <property type="entry name" value="Peptidase_S9_cat"/>
</dbReference>
<keyword evidence="12" id="KW-0812">Transmembrane</keyword>